<dbReference type="PRINTS" id="PR00035">
    <property type="entry name" value="HTHGNTR"/>
</dbReference>
<dbReference type="EMBL" id="QDAG01000005">
    <property type="protein sequence ID" value="KAE8128458.1"/>
    <property type="molecule type" value="Genomic_DNA"/>
</dbReference>
<dbReference type="PROSITE" id="PS50949">
    <property type="entry name" value="HTH_GNTR"/>
    <property type="match status" value="1"/>
</dbReference>
<name>A0A5N6S1D2_9BIFI</name>
<proteinExistence type="predicted"/>
<reference evidence="5 6" key="1">
    <citation type="submission" date="2018-04" db="EMBL/GenBank/DDBJ databases">
        <authorList>
            <person name="Eckel V.P."/>
            <person name="Vogel R.F."/>
        </authorList>
    </citation>
    <scope>NUCLEOTIDE SEQUENCE [LARGE SCALE GENOMIC DNA]</scope>
    <source>
        <strain evidence="6">TMW 2.1764</strain>
    </source>
</reference>
<dbReference type="RefSeq" id="WP_152580811.1">
    <property type="nucleotide sequence ID" value="NZ_JAKVIV010000002.1"/>
</dbReference>
<dbReference type="PANTHER" id="PTHR43537:SF5">
    <property type="entry name" value="UXU OPERON TRANSCRIPTIONAL REGULATOR"/>
    <property type="match status" value="1"/>
</dbReference>
<evidence type="ECO:0000256" key="2">
    <source>
        <dbReference type="ARBA" id="ARBA00023125"/>
    </source>
</evidence>
<organism evidence="5 6">
    <name type="scientific">Bifidobacterium tibiigranuli</name>
    <dbReference type="NCBI Taxonomy" id="2172043"/>
    <lineage>
        <taxon>Bacteria</taxon>
        <taxon>Bacillati</taxon>
        <taxon>Actinomycetota</taxon>
        <taxon>Actinomycetes</taxon>
        <taxon>Bifidobacteriales</taxon>
        <taxon>Bifidobacteriaceae</taxon>
        <taxon>Bifidobacterium</taxon>
    </lineage>
</organism>
<keyword evidence="3" id="KW-0804">Transcription</keyword>
<dbReference type="SMART" id="SM00345">
    <property type="entry name" value="HTH_GNTR"/>
    <property type="match status" value="1"/>
</dbReference>
<dbReference type="SUPFAM" id="SSF48008">
    <property type="entry name" value="GntR ligand-binding domain-like"/>
    <property type="match status" value="1"/>
</dbReference>
<dbReference type="GO" id="GO:0003677">
    <property type="term" value="F:DNA binding"/>
    <property type="evidence" value="ECO:0007669"/>
    <property type="project" value="UniProtKB-KW"/>
</dbReference>
<dbReference type="Gene3D" id="1.10.10.10">
    <property type="entry name" value="Winged helix-like DNA-binding domain superfamily/Winged helix DNA-binding domain"/>
    <property type="match status" value="1"/>
</dbReference>
<dbReference type="CDD" id="cd07377">
    <property type="entry name" value="WHTH_GntR"/>
    <property type="match status" value="1"/>
</dbReference>
<evidence type="ECO:0000256" key="3">
    <source>
        <dbReference type="ARBA" id="ARBA00023163"/>
    </source>
</evidence>
<dbReference type="AlphaFoldDB" id="A0A5N6S1D2"/>
<evidence type="ECO:0000259" key="4">
    <source>
        <dbReference type="PROSITE" id="PS50949"/>
    </source>
</evidence>
<dbReference type="InterPro" id="IPR008920">
    <property type="entry name" value="TF_FadR/GntR_C"/>
</dbReference>
<dbReference type="InterPro" id="IPR000524">
    <property type="entry name" value="Tscrpt_reg_HTH_GntR"/>
</dbReference>
<gene>
    <name evidence="5" type="ORF">DDE84_06140</name>
</gene>
<accession>A0A5N6S1D2</accession>
<evidence type="ECO:0000313" key="5">
    <source>
        <dbReference type="EMBL" id="KAE8128458.1"/>
    </source>
</evidence>
<keyword evidence="1" id="KW-0805">Transcription regulation</keyword>
<feature type="domain" description="HTH gntR-type" evidence="4">
    <location>
        <begin position="17"/>
        <end position="85"/>
    </location>
</feature>
<keyword evidence="6" id="KW-1185">Reference proteome</keyword>
<dbReference type="OrthoDB" id="9784718at2"/>
<comment type="caution">
    <text evidence="5">The sequence shown here is derived from an EMBL/GenBank/DDBJ whole genome shotgun (WGS) entry which is preliminary data.</text>
</comment>
<dbReference type="GeneID" id="78127261"/>
<dbReference type="InterPro" id="IPR036390">
    <property type="entry name" value="WH_DNA-bd_sf"/>
</dbReference>
<dbReference type="PANTHER" id="PTHR43537">
    <property type="entry name" value="TRANSCRIPTIONAL REGULATOR, GNTR FAMILY"/>
    <property type="match status" value="1"/>
</dbReference>
<keyword evidence="2" id="KW-0238">DNA-binding</keyword>
<dbReference type="InterPro" id="IPR036388">
    <property type="entry name" value="WH-like_DNA-bd_sf"/>
</dbReference>
<protein>
    <submittedName>
        <fullName evidence="5">FadR family transcriptional regulator</fullName>
    </submittedName>
</protein>
<dbReference type="Pfam" id="PF00392">
    <property type="entry name" value="GntR"/>
    <property type="match status" value="1"/>
</dbReference>
<dbReference type="Gene3D" id="1.20.120.530">
    <property type="entry name" value="GntR ligand-binding domain-like"/>
    <property type="match status" value="1"/>
</dbReference>
<evidence type="ECO:0000313" key="6">
    <source>
        <dbReference type="Proteomes" id="UP000325415"/>
    </source>
</evidence>
<sequence>MKETGNAGGDVFLKTGMGKSAEIAALLEQRIWQGDYPIGSRLPSERTLAAGFHVSRNTLRDAIAILAEKNHVATRWGAGTIVLGSDETTKAIEAKFSEVLPEWDNIIELRNMVEPHVAALAARKAGASDLITLSTILERSSPRMQPRESLKMDMEFHLAIAKSTGNPLVAALLEFVNEATEETRGKTHETMSRRKLSLDGHVRIFNCIRKGDAQGAEEAMQRHLQEVGDVVKTVDKDI</sequence>
<dbReference type="GO" id="GO:0003700">
    <property type="term" value="F:DNA-binding transcription factor activity"/>
    <property type="evidence" value="ECO:0007669"/>
    <property type="project" value="InterPro"/>
</dbReference>
<dbReference type="InterPro" id="IPR011711">
    <property type="entry name" value="GntR_C"/>
</dbReference>
<dbReference type="SUPFAM" id="SSF46785">
    <property type="entry name" value="Winged helix' DNA-binding domain"/>
    <property type="match status" value="1"/>
</dbReference>
<dbReference type="SMART" id="SM00895">
    <property type="entry name" value="FCD"/>
    <property type="match status" value="1"/>
</dbReference>
<dbReference type="Pfam" id="PF07729">
    <property type="entry name" value="FCD"/>
    <property type="match status" value="1"/>
</dbReference>
<dbReference type="Proteomes" id="UP000325415">
    <property type="component" value="Unassembled WGS sequence"/>
</dbReference>
<evidence type="ECO:0000256" key="1">
    <source>
        <dbReference type="ARBA" id="ARBA00023015"/>
    </source>
</evidence>